<evidence type="ECO:0000313" key="6">
    <source>
        <dbReference type="Proteomes" id="UP000036780"/>
    </source>
</evidence>
<keyword evidence="1" id="KW-0540">Nuclease</keyword>
<protein>
    <recommendedName>
        <fullName evidence="4">TNase-like domain-containing protein</fullName>
    </recommendedName>
</protein>
<proteinExistence type="predicted"/>
<dbReference type="InterPro" id="IPR035437">
    <property type="entry name" value="SNase_OB-fold_sf"/>
</dbReference>
<sequence length="152" mass="17164">MTDSLTAETPPEELSGGDYQKGVVTYVVDGDTFDVKLENGKTERIRPILVNAPEICHKSSPSACEAEPYGDEAADFTKDLLEGETVYLEQDVSERDPYDRLLAYVYLENGQMYQELILSEGLVEVSVYEPDIKYQSHLEKIEQKINKSTTHH</sequence>
<name>A0A0L0QLA5_VIRPA</name>
<accession>A0A0L0QLA5</accession>
<reference evidence="6" key="1">
    <citation type="submission" date="2015-07" db="EMBL/GenBank/DDBJ databases">
        <title>Fjat-10053 dsm26.</title>
        <authorList>
            <person name="Liu B."/>
            <person name="Wang J."/>
            <person name="Zhu Y."/>
            <person name="Liu G."/>
            <person name="Chen Q."/>
            <person name="Chen Z."/>
            <person name="Lan J."/>
            <person name="Che J."/>
            <person name="Ge C."/>
            <person name="Shi H."/>
            <person name="Pan Z."/>
            <person name="Liu X."/>
        </authorList>
    </citation>
    <scope>NUCLEOTIDE SEQUENCE [LARGE SCALE GENOMIC DNA]</scope>
    <source>
        <strain evidence="6">DSM 26</strain>
    </source>
</reference>
<feature type="domain" description="TNase-like" evidence="4">
    <location>
        <begin position="18"/>
        <end position="152"/>
    </location>
</feature>
<dbReference type="PANTHER" id="PTHR12302">
    <property type="entry name" value="EBNA2 BINDING PROTEIN P100"/>
    <property type="match status" value="1"/>
</dbReference>
<dbReference type="EMBL" id="LGTO01000007">
    <property type="protein sequence ID" value="KNE19377.1"/>
    <property type="molecule type" value="Genomic_DNA"/>
</dbReference>
<dbReference type="Gene3D" id="2.40.50.90">
    <property type="match status" value="1"/>
</dbReference>
<organism evidence="5 6">
    <name type="scientific">Virgibacillus pantothenticus</name>
    <dbReference type="NCBI Taxonomy" id="1473"/>
    <lineage>
        <taxon>Bacteria</taxon>
        <taxon>Bacillati</taxon>
        <taxon>Bacillota</taxon>
        <taxon>Bacilli</taxon>
        <taxon>Bacillales</taxon>
        <taxon>Bacillaceae</taxon>
        <taxon>Virgibacillus</taxon>
    </lineage>
</organism>
<dbReference type="Proteomes" id="UP000036780">
    <property type="component" value="Unassembled WGS sequence"/>
</dbReference>
<dbReference type="OrthoDB" id="4376109at2"/>
<evidence type="ECO:0000313" key="5">
    <source>
        <dbReference type="EMBL" id="KNE19377.1"/>
    </source>
</evidence>
<dbReference type="GO" id="GO:0016787">
    <property type="term" value="F:hydrolase activity"/>
    <property type="evidence" value="ECO:0007669"/>
    <property type="project" value="UniProtKB-KW"/>
</dbReference>
<evidence type="ECO:0000256" key="3">
    <source>
        <dbReference type="ARBA" id="ARBA00022801"/>
    </source>
</evidence>
<dbReference type="AlphaFoldDB" id="A0A0L0QLA5"/>
<dbReference type="InterPro" id="IPR016071">
    <property type="entry name" value="Staphylococal_nuclease_OB-fold"/>
</dbReference>
<keyword evidence="3" id="KW-0378">Hydrolase</keyword>
<dbReference type="SUPFAM" id="SSF50199">
    <property type="entry name" value="Staphylococcal nuclease"/>
    <property type="match status" value="1"/>
</dbReference>
<dbReference type="GO" id="GO:0004519">
    <property type="term" value="F:endonuclease activity"/>
    <property type="evidence" value="ECO:0007669"/>
    <property type="project" value="UniProtKB-KW"/>
</dbReference>
<evidence type="ECO:0000259" key="4">
    <source>
        <dbReference type="PROSITE" id="PS50830"/>
    </source>
</evidence>
<gene>
    <name evidence="5" type="ORF">AFK71_12800</name>
</gene>
<keyword evidence="6" id="KW-1185">Reference proteome</keyword>
<dbReference type="SMART" id="SM00318">
    <property type="entry name" value="SNc"/>
    <property type="match status" value="1"/>
</dbReference>
<dbReference type="PATRIC" id="fig|1473.5.peg.1140"/>
<comment type="caution">
    <text evidence="5">The sequence shown here is derived from an EMBL/GenBank/DDBJ whole genome shotgun (WGS) entry which is preliminary data.</text>
</comment>
<keyword evidence="2" id="KW-0255">Endonuclease</keyword>
<dbReference type="PROSITE" id="PS50830">
    <property type="entry name" value="TNASE_3"/>
    <property type="match status" value="1"/>
</dbReference>
<dbReference type="PANTHER" id="PTHR12302:SF3">
    <property type="entry name" value="SERINE_THREONINE-PROTEIN KINASE 31"/>
    <property type="match status" value="1"/>
</dbReference>
<evidence type="ECO:0000256" key="1">
    <source>
        <dbReference type="ARBA" id="ARBA00022722"/>
    </source>
</evidence>
<evidence type="ECO:0000256" key="2">
    <source>
        <dbReference type="ARBA" id="ARBA00022759"/>
    </source>
</evidence>
<dbReference type="Pfam" id="PF00565">
    <property type="entry name" value="SNase"/>
    <property type="match status" value="1"/>
</dbReference>